<gene>
    <name evidence="1" type="ORF">KC820_00320</name>
</gene>
<name>A0A941CUP5_9BACI</name>
<dbReference type="AlphaFoldDB" id="A0A941CUP5"/>
<evidence type="ECO:0008006" key="3">
    <source>
        <dbReference type="Google" id="ProtNLM"/>
    </source>
</evidence>
<comment type="caution">
    <text evidence="1">The sequence shown here is derived from an EMBL/GenBank/DDBJ whole genome shotgun (WGS) entry which is preliminary data.</text>
</comment>
<proteinExistence type="predicted"/>
<sequence>MVEILWRKLLMTVLMAGFLLLVACGGQSIEGKWEDSTGAIVEITEDAMKFGEDMGMALEIDLKHIKDDLYEISMMDETEEVTFNVDGDELTMEHVSSGESEVLTRAE</sequence>
<dbReference type="EMBL" id="JAGSIE010000003">
    <property type="protein sequence ID" value="MBR7552585.1"/>
    <property type="molecule type" value="Genomic_DNA"/>
</dbReference>
<keyword evidence="2" id="KW-1185">Reference proteome</keyword>
<protein>
    <recommendedName>
        <fullName evidence="3">DUF5640 domain-containing protein</fullName>
    </recommendedName>
</protein>
<reference evidence="1 2" key="1">
    <citation type="submission" date="2021-04" db="EMBL/GenBank/DDBJ databases">
        <title>Allobacillus sp. nov. SKP8-2 isolated from shrimp paste.</title>
        <authorList>
            <person name="Tanasupawat S."/>
            <person name="Yiamsombat S."/>
            <person name="Kanchanasin P."/>
            <person name="Kuncharoen N."/>
        </authorList>
    </citation>
    <scope>NUCLEOTIDE SEQUENCE [LARGE SCALE GENOMIC DNA]</scope>
    <source>
        <strain evidence="1 2">SKP8-2</strain>
    </source>
</reference>
<dbReference type="PROSITE" id="PS51257">
    <property type="entry name" value="PROKAR_LIPOPROTEIN"/>
    <property type="match status" value="1"/>
</dbReference>
<evidence type="ECO:0000313" key="1">
    <source>
        <dbReference type="EMBL" id="MBR7552585.1"/>
    </source>
</evidence>
<dbReference type="Proteomes" id="UP000675431">
    <property type="component" value="Unassembled WGS sequence"/>
</dbReference>
<dbReference type="RefSeq" id="WP_212367059.1">
    <property type="nucleotide sequence ID" value="NZ_JAGSIE010000003.1"/>
</dbReference>
<evidence type="ECO:0000313" key="2">
    <source>
        <dbReference type="Proteomes" id="UP000675431"/>
    </source>
</evidence>
<accession>A0A941CUP5</accession>
<organism evidence="1 2">
    <name type="scientific">Allobacillus saliphilus</name>
    <dbReference type="NCBI Taxonomy" id="2912308"/>
    <lineage>
        <taxon>Bacteria</taxon>
        <taxon>Bacillati</taxon>
        <taxon>Bacillota</taxon>
        <taxon>Bacilli</taxon>
        <taxon>Bacillales</taxon>
        <taxon>Bacillaceae</taxon>
        <taxon>Allobacillus</taxon>
    </lineage>
</organism>